<organism evidence="2 3">
    <name type="scientific">Pyrocoelia pectoralis</name>
    <dbReference type="NCBI Taxonomy" id="417401"/>
    <lineage>
        <taxon>Eukaryota</taxon>
        <taxon>Metazoa</taxon>
        <taxon>Ecdysozoa</taxon>
        <taxon>Arthropoda</taxon>
        <taxon>Hexapoda</taxon>
        <taxon>Insecta</taxon>
        <taxon>Pterygota</taxon>
        <taxon>Neoptera</taxon>
        <taxon>Endopterygota</taxon>
        <taxon>Coleoptera</taxon>
        <taxon>Polyphaga</taxon>
        <taxon>Elateriformia</taxon>
        <taxon>Elateroidea</taxon>
        <taxon>Lampyridae</taxon>
        <taxon>Lampyrinae</taxon>
        <taxon>Pyrocoelia</taxon>
    </lineage>
</organism>
<dbReference type="Proteomes" id="UP001329430">
    <property type="component" value="Chromosome 3"/>
</dbReference>
<reference evidence="2 3" key="1">
    <citation type="journal article" date="2024" name="Insects">
        <title>An Improved Chromosome-Level Genome Assembly of the Firefly Pyrocoelia pectoralis.</title>
        <authorList>
            <person name="Fu X."/>
            <person name="Meyer-Rochow V.B."/>
            <person name="Ballantyne L."/>
            <person name="Zhu X."/>
        </authorList>
    </citation>
    <scope>NUCLEOTIDE SEQUENCE [LARGE SCALE GENOMIC DNA]</scope>
    <source>
        <strain evidence="2">XCY_ONT2</strain>
    </source>
</reference>
<keyword evidence="1" id="KW-1133">Transmembrane helix</keyword>
<evidence type="ECO:0000313" key="3">
    <source>
        <dbReference type="Proteomes" id="UP001329430"/>
    </source>
</evidence>
<gene>
    <name evidence="2" type="ORF">RI129_005293</name>
</gene>
<keyword evidence="1" id="KW-0812">Transmembrane</keyword>
<evidence type="ECO:0000313" key="2">
    <source>
        <dbReference type="EMBL" id="KAK5646829.1"/>
    </source>
</evidence>
<dbReference type="EMBL" id="JAVRBK010000003">
    <property type="protein sequence ID" value="KAK5646829.1"/>
    <property type="molecule type" value="Genomic_DNA"/>
</dbReference>
<keyword evidence="3" id="KW-1185">Reference proteome</keyword>
<dbReference type="AlphaFoldDB" id="A0AAN7VMG2"/>
<comment type="caution">
    <text evidence="2">The sequence shown here is derived from an EMBL/GenBank/DDBJ whole genome shotgun (WGS) entry which is preliminary data.</text>
</comment>
<feature type="transmembrane region" description="Helical" evidence="1">
    <location>
        <begin position="23"/>
        <end position="46"/>
    </location>
</feature>
<keyword evidence="1" id="KW-0472">Membrane</keyword>
<evidence type="ECO:0000256" key="1">
    <source>
        <dbReference type="SAM" id="Phobius"/>
    </source>
</evidence>
<proteinExistence type="predicted"/>
<protein>
    <submittedName>
        <fullName evidence="2">Uncharacterized protein</fullName>
    </submittedName>
</protein>
<name>A0AAN7VMG2_9COLE</name>
<accession>A0AAN7VMG2</accession>
<sequence length="77" mass="8225">MATVAKGGLVALFKRGWNEIPEIIGSGVMAVIGVGLMGLSLMTYTAKDGDNRKHKMKYTVIRDDDPRAACVRSGIDG</sequence>